<keyword evidence="1" id="KW-0805">Transcription regulation</keyword>
<reference evidence="6 7" key="1">
    <citation type="submission" date="2015-09" db="EMBL/GenBank/DDBJ databases">
        <title>Genome announcement of multiple Pseudomonas syringae strains.</title>
        <authorList>
            <person name="Thakur S."/>
            <person name="Wang P.W."/>
            <person name="Gong Y."/>
            <person name="Weir B.S."/>
            <person name="Guttman D.S."/>
        </authorList>
    </citation>
    <scope>NUCLEOTIDE SEQUENCE [LARGE SCALE GENOMIC DNA]</scope>
    <source>
        <strain evidence="6 7">ICMP3882</strain>
    </source>
</reference>
<evidence type="ECO:0000313" key="6">
    <source>
        <dbReference type="EMBL" id="KPY44146.1"/>
    </source>
</evidence>
<dbReference type="PANTHER" id="PTHR30055:SF220">
    <property type="entry name" value="TETR-FAMILY REGULATORY PROTEIN"/>
    <property type="match status" value="1"/>
</dbReference>
<name>A0A0P9ZBJ7_PSESI</name>
<proteinExistence type="predicted"/>
<dbReference type="Pfam" id="PF00440">
    <property type="entry name" value="TetR_N"/>
    <property type="match status" value="1"/>
</dbReference>
<dbReference type="GO" id="GO:0000976">
    <property type="term" value="F:transcription cis-regulatory region binding"/>
    <property type="evidence" value="ECO:0007669"/>
    <property type="project" value="TreeGrafter"/>
</dbReference>
<evidence type="ECO:0000256" key="3">
    <source>
        <dbReference type="ARBA" id="ARBA00023163"/>
    </source>
</evidence>
<dbReference type="AlphaFoldDB" id="A0A0P9ZBJ7"/>
<evidence type="ECO:0000259" key="5">
    <source>
        <dbReference type="PROSITE" id="PS50977"/>
    </source>
</evidence>
<protein>
    <submittedName>
        <fullName evidence="6">TetR family transcriptional regulator</fullName>
    </submittedName>
</protein>
<evidence type="ECO:0000313" key="7">
    <source>
        <dbReference type="Proteomes" id="UP000050554"/>
    </source>
</evidence>
<dbReference type="Pfam" id="PF13305">
    <property type="entry name" value="TetR_C_33"/>
    <property type="match status" value="1"/>
</dbReference>
<feature type="domain" description="HTH tetR-type" evidence="5">
    <location>
        <begin position="13"/>
        <end position="73"/>
    </location>
</feature>
<organism evidence="6 7">
    <name type="scientific">Pseudomonas syringae pv. ribicola</name>
    <dbReference type="NCBI Taxonomy" id="55398"/>
    <lineage>
        <taxon>Bacteria</taxon>
        <taxon>Pseudomonadati</taxon>
        <taxon>Pseudomonadota</taxon>
        <taxon>Gammaproteobacteria</taxon>
        <taxon>Pseudomonadales</taxon>
        <taxon>Pseudomonadaceae</taxon>
        <taxon>Pseudomonas</taxon>
    </lineage>
</organism>
<dbReference type="InterPro" id="IPR036271">
    <property type="entry name" value="Tet_transcr_reg_TetR-rel_C_sf"/>
</dbReference>
<evidence type="ECO:0000256" key="2">
    <source>
        <dbReference type="ARBA" id="ARBA00023125"/>
    </source>
</evidence>
<dbReference type="RefSeq" id="WP_032651678.1">
    <property type="nucleotide sequence ID" value="NZ_LJRF01000172.1"/>
</dbReference>
<dbReference type="InterPro" id="IPR001647">
    <property type="entry name" value="HTH_TetR"/>
</dbReference>
<feature type="DNA-binding region" description="H-T-H motif" evidence="4">
    <location>
        <begin position="36"/>
        <end position="55"/>
    </location>
</feature>
<dbReference type="EMBL" id="LJRF01000172">
    <property type="protein sequence ID" value="KPY44146.1"/>
    <property type="molecule type" value="Genomic_DNA"/>
</dbReference>
<accession>A0A0P9ZBJ7</accession>
<dbReference type="InterPro" id="IPR025996">
    <property type="entry name" value="MT1864/Rv1816-like_C"/>
</dbReference>
<dbReference type="Gene3D" id="1.10.357.10">
    <property type="entry name" value="Tetracycline Repressor, domain 2"/>
    <property type="match status" value="1"/>
</dbReference>
<sequence>MPKSETTRSYHHGNLAAVIRQAAWDVVGESGVRGLSLRECARRANVSHSAPAHHFGSMDNLLSEVAADGYERLIDIISAVQTEIKDPMMGAGLGYVKFATTYPHHFRLMLGGDGVTRSLPRLLKAGEAALQQLRQSIRTAWIAQNGAEPDPALLEQRTLLAWSTAHGYASLAIDRKPDEMSNIPPEVVFKPMTSILLAP</sequence>
<dbReference type="InterPro" id="IPR009057">
    <property type="entry name" value="Homeodomain-like_sf"/>
</dbReference>
<keyword evidence="3" id="KW-0804">Transcription</keyword>
<dbReference type="InterPro" id="IPR050109">
    <property type="entry name" value="HTH-type_TetR-like_transc_reg"/>
</dbReference>
<keyword evidence="2 4" id="KW-0238">DNA-binding</keyword>
<dbReference type="PROSITE" id="PS50977">
    <property type="entry name" value="HTH_TETR_2"/>
    <property type="match status" value="1"/>
</dbReference>
<dbReference type="SUPFAM" id="SSF48498">
    <property type="entry name" value="Tetracyclin repressor-like, C-terminal domain"/>
    <property type="match status" value="1"/>
</dbReference>
<dbReference type="Proteomes" id="UP000050554">
    <property type="component" value="Unassembled WGS sequence"/>
</dbReference>
<dbReference type="GO" id="GO:0003700">
    <property type="term" value="F:DNA-binding transcription factor activity"/>
    <property type="evidence" value="ECO:0007669"/>
    <property type="project" value="TreeGrafter"/>
</dbReference>
<evidence type="ECO:0000256" key="1">
    <source>
        <dbReference type="ARBA" id="ARBA00023015"/>
    </source>
</evidence>
<dbReference type="SUPFAM" id="SSF46689">
    <property type="entry name" value="Homeodomain-like"/>
    <property type="match status" value="1"/>
</dbReference>
<comment type="caution">
    <text evidence="6">The sequence shown here is derived from an EMBL/GenBank/DDBJ whole genome shotgun (WGS) entry which is preliminary data.</text>
</comment>
<gene>
    <name evidence="6" type="ORF">ALO47_01707</name>
</gene>
<dbReference type="PANTHER" id="PTHR30055">
    <property type="entry name" value="HTH-TYPE TRANSCRIPTIONAL REGULATOR RUTR"/>
    <property type="match status" value="1"/>
</dbReference>
<dbReference type="PATRIC" id="fig|55398.3.peg.2146"/>
<evidence type="ECO:0000256" key="4">
    <source>
        <dbReference type="PROSITE-ProRule" id="PRU00335"/>
    </source>
</evidence>